<reference evidence="7" key="1">
    <citation type="journal article" date="2019" name="Int. J. Syst. Evol. Microbiol.">
        <title>The Global Catalogue of Microorganisms (GCM) 10K type strain sequencing project: providing services to taxonomists for standard genome sequencing and annotation.</title>
        <authorList>
            <consortium name="The Broad Institute Genomics Platform"/>
            <consortium name="The Broad Institute Genome Sequencing Center for Infectious Disease"/>
            <person name="Wu L."/>
            <person name="Ma J."/>
        </authorList>
    </citation>
    <scope>NUCLEOTIDE SEQUENCE [LARGE SCALE GENOMIC DNA]</scope>
    <source>
        <strain evidence="7">JCM 17728</strain>
    </source>
</reference>
<dbReference type="PRINTS" id="PR00039">
    <property type="entry name" value="HTHLYSR"/>
</dbReference>
<protein>
    <submittedName>
        <fullName evidence="6">Hydrogen peroxide-inducible genes activator</fullName>
    </submittedName>
</protein>
<evidence type="ECO:0000256" key="1">
    <source>
        <dbReference type="ARBA" id="ARBA00009437"/>
    </source>
</evidence>
<organism evidence="6 7">
    <name type="scientific">Kangiella marina</name>
    <dbReference type="NCBI Taxonomy" id="1079178"/>
    <lineage>
        <taxon>Bacteria</taxon>
        <taxon>Pseudomonadati</taxon>
        <taxon>Pseudomonadota</taxon>
        <taxon>Gammaproteobacteria</taxon>
        <taxon>Kangiellales</taxon>
        <taxon>Kangiellaceae</taxon>
        <taxon>Kangiella</taxon>
    </lineage>
</organism>
<dbReference type="PANTHER" id="PTHR30346">
    <property type="entry name" value="TRANSCRIPTIONAL DUAL REGULATOR HCAR-RELATED"/>
    <property type="match status" value="1"/>
</dbReference>
<evidence type="ECO:0000259" key="5">
    <source>
        <dbReference type="PROSITE" id="PS50931"/>
    </source>
</evidence>
<evidence type="ECO:0000256" key="2">
    <source>
        <dbReference type="ARBA" id="ARBA00023015"/>
    </source>
</evidence>
<dbReference type="InterPro" id="IPR036388">
    <property type="entry name" value="WH-like_DNA-bd_sf"/>
</dbReference>
<comment type="similarity">
    <text evidence="1">Belongs to the LysR transcriptional regulatory family.</text>
</comment>
<dbReference type="CDD" id="cd08411">
    <property type="entry name" value="PBP2_OxyR"/>
    <property type="match status" value="1"/>
</dbReference>
<evidence type="ECO:0000256" key="4">
    <source>
        <dbReference type="ARBA" id="ARBA00023163"/>
    </source>
</evidence>
<comment type="caution">
    <text evidence="6">The sequence shown here is derived from an EMBL/GenBank/DDBJ whole genome shotgun (WGS) entry which is preliminary data.</text>
</comment>
<dbReference type="Pfam" id="PF03466">
    <property type="entry name" value="LysR_substrate"/>
    <property type="match status" value="1"/>
</dbReference>
<keyword evidence="3" id="KW-0238">DNA-binding</keyword>
<dbReference type="Proteomes" id="UP001501011">
    <property type="component" value="Unassembled WGS sequence"/>
</dbReference>
<dbReference type="Pfam" id="PF00126">
    <property type="entry name" value="HTH_1"/>
    <property type="match status" value="1"/>
</dbReference>
<dbReference type="PROSITE" id="PS50931">
    <property type="entry name" value="HTH_LYSR"/>
    <property type="match status" value="1"/>
</dbReference>
<sequence length="301" mass="33307">MIAMISFKQLTYALAAAETLHFKKAAEKCNISQSALSTALTQLEELLGLQIFERDNKKVLVTPIGREVLSRAQGIVLEVNALSSLSESLKEPLSFPLSIGVIPTIAPYLLPKMFPLLHQQYPDAELKIVEEQSHVLVEKVKKGELDTAILALPYPHDGLLSLEFWQEDFYWVTLKDDKNSGLKEVTSDELTQSNLMLLKEGHCLKDHILDACKLSEDAARHGFGATSLNTLIQMVMGRLGTTLIPEMAMGQLITQNKALTAVHLNEPGPHRRIAFLIRPNFTRLQSVDALKKLCGDALVGS</sequence>
<dbReference type="Gene3D" id="1.10.10.10">
    <property type="entry name" value="Winged helix-like DNA-binding domain superfamily/Winged helix DNA-binding domain"/>
    <property type="match status" value="1"/>
</dbReference>
<gene>
    <name evidence="6" type="ORF">GCM10023151_09130</name>
</gene>
<dbReference type="InterPro" id="IPR036390">
    <property type="entry name" value="WH_DNA-bd_sf"/>
</dbReference>
<evidence type="ECO:0000313" key="7">
    <source>
        <dbReference type="Proteomes" id="UP001501011"/>
    </source>
</evidence>
<dbReference type="PANTHER" id="PTHR30346:SF10">
    <property type="entry name" value="TRANSCRIPTIONAL REGULATOR OF OXIDATIVE STRESS OXYR"/>
    <property type="match status" value="1"/>
</dbReference>
<accession>A0ABP8IH63</accession>
<evidence type="ECO:0000313" key="6">
    <source>
        <dbReference type="EMBL" id="GAA4358798.1"/>
    </source>
</evidence>
<keyword evidence="2" id="KW-0805">Transcription regulation</keyword>
<feature type="domain" description="HTH lysR-type" evidence="5">
    <location>
        <begin position="5"/>
        <end position="62"/>
    </location>
</feature>
<dbReference type="EMBL" id="BAABFV010000001">
    <property type="protein sequence ID" value="GAA4358798.1"/>
    <property type="molecule type" value="Genomic_DNA"/>
</dbReference>
<keyword evidence="7" id="KW-1185">Reference proteome</keyword>
<dbReference type="SUPFAM" id="SSF53850">
    <property type="entry name" value="Periplasmic binding protein-like II"/>
    <property type="match status" value="1"/>
</dbReference>
<dbReference type="Gene3D" id="3.40.190.10">
    <property type="entry name" value="Periplasmic binding protein-like II"/>
    <property type="match status" value="2"/>
</dbReference>
<dbReference type="InterPro" id="IPR000847">
    <property type="entry name" value="LysR_HTH_N"/>
</dbReference>
<dbReference type="InterPro" id="IPR005119">
    <property type="entry name" value="LysR_subst-bd"/>
</dbReference>
<evidence type="ECO:0000256" key="3">
    <source>
        <dbReference type="ARBA" id="ARBA00023125"/>
    </source>
</evidence>
<dbReference type="SUPFAM" id="SSF46785">
    <property type="entry name" value="Winged helix' DNA-binding domain"/>
    <property type="match status" value="1"/>
</dbReference>
<name>A0ABP8IH63_9GAMM</name>
<proteinExistence type="inferred from homology"/>
<keyword evidence="4" id="KW-0804">Transcription</keyword>